<dbReference type="InterPro" id="IPR013686">
    <property type="entry name" value="Polypept-transport_assoc_ShlB"/>
</dbReference>
<dbReference type="RefSeq" id="WP_086965988.1">
    <property type="nucleotide sequence ID" value="NZ_FCOJ02000004.1"/>
</dbReference>
<sequence>MLASAAACAETAAPAPTPTRGFDAQRLQQQNLNATLNGGELANELVDTVPPAQTRDLARLPAEQPCFPIREIVLRDNPFRNLEQIVKPAEGQCIGTQGLKIVQDAVATELIERGYVTTRVTVPAQSLSSERLMLQIAPGLIGDTRSSDDAIGALATVLPFASGSVLNQHAIDQALETIRRLPSQADARFDIAPGELPGESDVILYPGSGKRWHASIGYDNAGPVSTGKNEVSASLTIDSPLGLYDQVQLYGLSNADRGAPGKGTDVAATSYSVPFGYGMFAFDASQSNTLQSVASTYGPIQYANIQKYASVRLSAVVHRNARSRTELRTRFYRATNDVRLNAAPQEINARDVYGFELGASHRRYIGRTQLDASVGYTGTLPGISKMTGYVVDHPGRAGRQQLETASVNALTPFRIGGQTFSWQTNWRTQNALTPVAAPDYFTIGTRFAVRGFDQRTTLAAESGWTLSNELDWYAPTPLGTQALYAGVDAGRVRGPTAKYLVGNTLVGMVFGVKGSLAKKSFSSSSVAYDVSVGWPLHKPAGFSDRSPTMLMQVSVLI</sequence>
<gene>
    <name evidence="7" type="ORF">AWB82_00847</name>
</gene>
<accession>A0A157ZL75</accession>
<feature type="domain" description="Haemolysin activator HlyB C-terminal" evidence="5">
    <location>
        <begin position="198"/>
        <end position="514"/>
    </location>
</feature>
<dbReference type="Pfam" id="PF03865">
    <property type="entry name" value="ShlB"/>
    <property type="match status" value="1"/>
</dbReference>
<dbReference type="InterPro" id="IPR005565">
    <property type="entry name" value="Hemolysn_activator_HlyB_C"/>
</dbReference>
<dbReference type="Gene3D" id="2.40.160.50">
    <property type="entry name" value="membrane protein fhac: a member of the omp85/tpsb transporter family"/>
    <property type="match status" value="1"/>
</dbReference>
<evidence type="ECO:0000256" key="2">
    <source>
        <dbReference type="ARBA" id="ARBA00022692"/>
    </source>
</evidence>
<dbReference type="PANTHER" id="PTHR34597:SF3">
    <property type="entry name" value="OUTER MEMBRANE TRANSPORTER CDIB"/>
    <property type="match status" value="1"/>
</dbReference>
<evidence type="ECO:0000256" key="3">
    <source>
        <dbReference type="ARBA" id="ARBA00023237"/>
    </source>
</evidence>
<keyword evidence="8" id="KW-1185">Reference proteome</keyword>
<keyword evidence="2" id="KW-0812">Transmembrane</keyword>
<keyword evidence="1" id="KW-1134">Transmembrane beta strand</keyword>
<comment type="caution">
    <text evidence="7">The sequence shown here is derived from an EMBL/GenBank/DDBJ whole genome shotgun (WGS) entry which is preliminary data.</text>
</comment>
<evidence type="ECO:0000256" key="4">
    <source>
        <dbReference type="SAM" id="MobiDB-lite"/>
    </source>
</evidence>
<dbReference type="PANTHER" id="PTHR34597">
    <property type="entry name" value="SLR1661 PROTEIN"/>
    <property type="match status" value="1"/>
</dbReference>
<dbReference type="Proteomes" id="UP000054596">
    <property type="component" value="Unassembled WGS sequence"/>
</dbReference>
<feature type="region of interest" description="Disordered" evidence="4">
    <location>
        <begin position="1"/>
        <end position="21"/>
    </location>
</feature>
<evidence type="ECO:0000313" key="7">
    <source>
        <dbReference type="EMBL" id="SAK46253.1"/>
    </source>
</evidence>
<protein>
    <submittedName>
        <fullName evidence="7">Polypeptide-transport-associated domain-containing protein</fullName>
    </submittedName>
</protein>
<dbReference type="Pfam" id="PF08479">
    <property type="entry name" value="POTRA_2"/>
    <property type="match status" value="1"/>
</dbReference>
<evidence type="ECO:0000256" key="1">
    <source>
        <dbReference type="ARBA" id="ARBA00022452"/>
    </source>
</evidence>
<dbReference type="AlphaFoldDB" id="A0A157ZL75"/>
<keyword evidence="1" id="KW-0472">Membrane</keyword>
<dbReference type="EMBL" id="FCOJ02000004">
    <property type="protein sequence ID" value="SAK46253.1"/>
    <property type="molecule type" value="Genomic_DNA"/>
</dbReference>
<keyword evidence="3" id="KW-0998">Cell outer membrane</keyword>
<organism evidence="7 8">
    <name type="scientific">Caballeronia glebae</name>
    <dbReference type="NCBI Taxonomy" id="1777143"/>
    <lineage>
        <taxon>Bacteria</taxon>
        <taxon>Pseudomonadati</taxon>
        <taxon>Pseudomonadota</taxon>
        <taxon>Betaproteobacteria</taxon>
        <taxon>Burkholderiales</taxon>
        <taxon>Burkholderiaceae</taxon>
        <taxon>Caballeronia</taxon>
    </lineage>
</organism>
<feature type="domain" description="Polypeptide-transport-associated ShlB-type" evidence="6">
    <location>
        <begin position="67"/>
        <end position="139"/>
    </location>
</feature>
<dbReference type="GO" id="GO:0008320">
    <property type="term" value="F:protein transmembrane transporter activity"/>
    <property type="evidence" value="ECO:0007669"/>
    <property type="project" value="TreeGrafter"/>
</dbReference>
<dbReference type="GO" id="GO:0098046">
    <property type="term" value="C:type V protein secretion system complex"/>
    <property type="evidence" value="ECO:0007669"/>
    <property type="project" value="TreeGrafter"/>
</dbReference>
<evidence type="ECO:0000259" key="6">
    <source>
        <dbReference type="Pfam" id="PF08479"/>
    </source>
</evidence>
<feature type="compositionally biased region" description="Low complexity" evidence="4">
    <location>
        <begin position="1"/>
        <end position="14"/>
    </location>
</feature>
<dbReference type="OrthoDB" id="290122at2"/>
<name>A0A157ZL75_9BURK</name>
<dbReference type="STRING" id="1777143.AWB82_00847"/>
<proteinExistence type="predicted"/>
<evidence type="ECO:0000259" key="5">
    <source>
        <dbReference type="Pfam" id="PF03865"/>
    </source>
</evidence>
<dbReference type="GO" id="GO:0046819">
    <property type="term" value="P:protein secretion by the type V secretion system"/>
    <property type="evidence" value="ECO:0007669"/>
    <property type="project" value="TreeGrafter"/>
</dbReference>
<dbReference type="InterPro" id="IPR051544">
    <property type="entry name" value="TPS_OM_transporter"/>
</dbReference>
<dbReference type="Gene3D" id="3.10.20.310">
    <property type="entry name" value="membrane protein fhac"/>
    <property type="match status" value="1"/>
</dbReference>
<dbReference type="InterPro" id="IPR027282">
    <property type="entry name" value="TPS"/>
</dbReference>
<reference evidence="7" key="1">
    <citation type="submission" date="2016-01" db="EMBL/GenBank/DDBJ databases">
        <authorList>
            <person name="Peeters C."/>
        </authorList>
    </citation>
    <scope>NUCLEOTIDE SEQUENCE [LARGE SCALE GENOMIC DNA]</scope>
    <source>
        <strain evidence="7">LMG 29325</strain>
    </source>
</reference>
<dbReference type="PIRSF" id="PIRSF029745">
    <property type="entry name" value="FhaC"/>
    <property type="match status" value="1"/>
</dbReference>
<evidence type="ECO:0000313" key="8">
    <source>
        <dbReference type="Proteomes" id="UP000054596"/>
    </source>
</evidence>